<dbReference type="InterPro" id="IPR000719">
    <property type="entry name" value="Prot_kinase_dom"/>
</dbReference>
<dbReference type="InterPro" id="IPR008271">
    <property type="entry name" value="Ser/Thr_kinase_AS"/>
</dbReference>
<evidence type="ECO:0000256" key="1">
    <source>
        <dbReference type="ARBA" id="ARBA00011245"/>
    </source>
</evidence>
<evidence type="ECO:0000256" key="3">
    <source>
        <dbReference type="ARBA" id="ARBA00022840"/>
    </source>
</evidence>
<dbReference type="Pfam" id="PF00069">
    <property type="entry name" value="Pkinase"/>
    <property type="match status" value="1"/>
</dbReference>
<dbReference type="PROSITE" id="PS00107">
    <property type="entry name" value="PROTEIN_KINASE_ATP"/>
    <property type="match status" value="1"/>
</dbReference>
<feature type="domain" description="Protein kinase" evidence="6">
    <location>
        <begin position="253"/>
        <end position="527"/>
    </location>
</feature>
<comment type="subunit">
    <text evidence="1">Monomer.</text>
</comment>
<dbReference type="Proteomes" id="UP000604046">
    <property type="component" value="Unassembled WGS sequence"/>
</dbReference>
<evidence type="ECO:0000259" key="6">
    <source>
        <dbReference type="PROSITE" id="PS50011"/>
    </source>
</evidence>
<feature type="binding site" evidence="4">
    <location>
        <position position="290"/>
    </location>
    <ligand>
        <name>ATP</name>
        <dbReference type="ChEBI" id="CHEBI:30616"/>
    </ligand>
</feature>
<evidence type="ECO:0000256" key="2">
    <source>
        <dbReference type="ARBA" id="ARBA00022741"/>
    </source>
</evidence>
<dbReference type="InterPro" id="IPR000253">
    <property type="entry name" value="FHA_dom"/>
</dbReference>
<dbReference type="AlphaFoldDB" id="A0A812V4A0"/>
<dbReference type="GO" id="GO:0005524">
    <property type="term" value="F:ATP binding"/>
    <property type="evidence" value="ECO:0007669"/>
    <property type="project" value="UniProtKB-UniRule"/>
</dbReference>
<dbReference type="Gene3D" id="1.10.510.10">
    <property type="entry name" value="Transferase(Phosphotransferase) domain 1"/>
    <property type="match status" value="1"/>
</dbReference>
<organism evidence="7 8">
    <name type="scientific">Symbiodinium natans</name>
    <dbReference type="NCBI Taxonomy" id="878477"/>
    <lineage>
        <taxon>Eukaryota</taxon>
        <taxon>Sar</taxon>
        <taxon>Alveolata</taxon>
        <taxon>Dinophyceae</taxon>
        <taxon>Suessiales</taxon>
        <taxon>Symbiodiniaceae</taxon>
        <taxon>Symbiodinium</taxon>
    </lineage>
</organism>
<reference evidence="7" key="1">
    <citation type="submission" date="2021-02" db="EMBL/GenBank/DDBJ databases">
        <authorList>
            <person name="Dougan E. K."/>
            <person name="Rhodes N."/>
            <person name="Thang M."/>
            <person name="Chan C."/>
        </authorList>
    </citation>
    <scope>NUCLEOTIDE SEQUENCE</scope>
</reference>
<dbReference type="SUPFAM" id="SSF49879">
    <property type="entry name" value="SMAD/FHA domain"/>
    <property type="match status" value="1"/>
</dbReference>
<evidence type="ECO:0000259" key="5">
    <source>
        <dbReference type="PROSITE" id="PS50006"/>
    </source>
</evidence>
<dbReference type="InterPro" id="IPR017441">
    <property type="entry name" value="Protein_kinase_ATP_BS"/>
</dbReference>
<dbReference type="OrthoDB" id="407410at2759"/>
<keyword evidence="3 4" id="KW-0067">ATP-binding</keyword>
<dbReference type="GO" id="GO:0004672">
    <property type="term" value="F:protein kinase activity"/>
    <property type="evidence" value="ECO:0007669"/>
    <property type="project" value="InterPro"/>
</dbReference>
<dbReference type="EMBL" id="CAJNDS010002796">
    <property type="protein sequence ID" value="CAE7600657.1"/>
    <property type="molecule type" value="Genomic_DNA"/>
</dbReference>
<comment type="caution">
    <text evidence="7">The sequence shown here is derived from an EMBL/GenBank/DDBJ whole genome shotgun (WGS) entry which is preliminary data.</text>
</comment>
<feature type="domain" description="FHA" evidence="5">
    <location>
        <begin position="129"/>
        <end position="178"/>
    </location>
</feature>
<dbReference type="InterPro" id="IPR011009">
    <property type="entry name" value="Kinase-like_dom_sf"/>
</dbReference>
<dbReference type="SMART" id="SM00220">
    <property type="entry name" value="S_TKc"/>
    <property type="match status" value="1"/>
</dbReference>
<dbReference type="SUPFAM" id="SSF56112">
    <property type="entry name" value="Protein kinase-like (PK-like)"/>
    <property type="match status" value="1"/>
</dbReference>
<dbReference type="SMART" id="SM00240">
    <property type="entry name" value="FHA"/>
    <property type="match status" value="1"/>
</dbReference>
<keyword evidence="8" id="KW-1185">Reference proteome</keyword>
<dbReference type="CDD" id="cd05117">
    <property type="entry name" value="STKc_CAMK"/>
    <property type="match status" value="1"/>
</dbReference>
<evidence type="ECO:0000313" key="7">
    <source>
        <dbReference type="EMBL" id="CAE7600657.1"/>
    </source>
</evidence>
<dbReference type="PROSITE" id="PS50011">
    <property type="entry name" value="PROTEIN_KINASE_DOM"/>
    <property type="match status" value="1"/>
</dbReference>
<keyword evidence="2 4" id="KW-0547">Nucleotide-binding</keyword>
<name>A0A812V4A0_9DINO</name>
<evidence type="ECO:0000313" key="8">
    <source>
        <dbReference type="Proteomes" id="UP000604046"/>
    </source>
</evidence>
<protein>
    <submittedName>
        <fullName evidence="7">FhkE protein</fullName>
    </submittedName>
</protein>
<gene>
    <name evidence="7" type="primary">fhkE</name>
    <name evidence="7" type="ORF">SNAT2548_LOCUS34171</name>
</gene>
<dbReference type="PANTHER" id="PTHR24347">
    <property type="entry name" value="SERINE/THREONINE-PROTEIN KINASE"/>
    <property type="match status" value="1"/>
</dbReference>
<dbReference type="Gene3D" id="2.60.200.20">
    <property type="match status" value="1"/>
</dbReference>
<dbReference type="InterPro" id="IPR008984">
    <property type="entry name" value="SMAD_FHA_dom_sf"/>
</dbReference>
<accession>A0A812V4A0</accession>
<dbReference type="FunFam" id="1.10.510.10:FF:000571">
    <property type="entry name" value="Maternal embryonic leucine zipper kinase"/>
    <property type="match status" value="1"/>
</dbReference>
<sequence length="582" mass="65278">MTYTSGYWRSWRMGWLDGNGPGEATSRGTVVMLPGWSANCSFIQCISNVAYCWQVLSIIQHLSDLSSMFMSLQCCRQGAFCTAEQATRFDAKGICSDTVAFSDFSVTDLVSTKVGEQFEFGFEETTNQVFVGRAPDCEIQAKDTHVSKKHLRIYRDEHFHYFIEELSPFGAFINDQYTRQGEHRALKHGDAITITSQLSPNVVPFASFIFRVTGRIEDGAGSAAHRETGPMKDDPKAQELRHMVSDDWVRRNWDVSQELGSGAFSTVKLGVRTKQGSSEALPAGLKCAMKMIDKRKFLSFQSNRSSGLTLNDEANLMTSLQHPNIVSCLEWFQTEIHIYLALELVRGGDLLHNLMEGGCLTEMQAVRIFRQICDAVHYIHVTVKLVHRDLKPENVLLTNKDRDTMVPKLADFGLARVNMKSMDCKTFCGTPQYFAPEVINSAKDSNLGYGKPVDMWSLGVNLYIMLCGVPPFEDEGLYQQIVQGNWQFDVPQFSQVSEEAKDLVRKLMTVNPRERINIQQALNEPWLRIAEIADFATPARSAARSSAGLGVGCDNIQVRHADCIEEPAPKRRKSEDIGMVIS</sequence>
<dbReference type="Pfam" id="PF00498">
    <property type="entry name" value="FHA"/>
    <property type="match status" value="1"/>
</dbReference>
<evidence type="ECO:0000256" key="4">
    <source>
        <dbReference type="PROSITE-ProRule" id="PRU10141"/>
    </source>
</evidence>
<proteinExistence type="predicted"/>
<dbReference type="PROSITE" id="PS50006">
    <property type="entry name" value="FHA_DOMAIN"/>
    <property type="match status" value="1"/>
</dbReference>
<dbReference type="PROSITE" id="PS00108">
    <property type="entry name" value="PROTEIN_KINASE_ST"/>
    <property type="match status" value="1"/>
</dbReference>